<dbReference type="InterPro" id="IPR007862">
    <property type="entry name" value="Adenylate_kinase_lid-dom"/>
</dbReference>
<dbReference type="GO" id="GO:0004017">
    <property type="term" value="F:AMP kinase activity"/>
    <property type="evidence" value="ECO:0007669"/>
    <property type="project" value="UniProtKB-EC"/>
</dbReference>
<dbReference type="AlphaFoldDB" id="A0A7V5H4G0"/>
<evidence type="ECO:0000256" key="2">
    <source>
        <dbReference type="ARBA" id="ARBA00022727"/>
    </source>
</evidence>
<keyword evidence="6" id="KW-0067">ATP-binding</keyword>
<dbReference type="EC" id="2.7.4.3" evidence="6"/>
<dbReference type="NCBIfam" id="TIGR01351">
    <property type="entry name" value="adk"/>
    <property type="match status" value="1"/>
</dbReference>
<dbReference type="PROSITE" id="PS00113">
    <property type="entry name" value="ADENYLATE_KINASE"/>
    <property type="match status" value="1"/>
</dbReference>
<dbReference type="InterPro" id="IPR006259">
    <property type="entry name" value="Adenyl_kin_sub"/>
</dbReference>
<comment type="subunit">
    <text evidence="6">Monomer.</text>
</comment>
<dbReference type="Gene3D" id="3.40.50.300">
    <property type="entry name" value="P-loop containing nucleotide triphosphate hydrolases"/>
    <property type="match status" value="1"/>
</dbReference>
<evidence type="ECO:0000256" key="4">
    <source>
        <dbReference type="ARBA" id="ARBA00022777"/>
    </source>
</evidence>
<dbReference type="GO" id="GO:0044209">
    <property type="term" value="P:AMP salvage"/>
    <property type="evidence" value="ECO:0007669"/>
    <property type="project" value="UniProtKB-UniPathway"/>
</dbReference>
<comment type="subcellular location">
    <subcellularLocation>
        <location evidence="6">Cytoplasm</location>
    </subcellularLocation>
</comment>
<dbReference type="EMBL" id="DRTD01000593">
    <property type="protein sequence ID" value="HHE55694.1"/>
    <property type="molecule type" value="Genomic_DNA"/>
</dbReference>
<comment type="catalytic activity">
    <reaction evidence="6">
        <text>AMP + ATP = 2 ADP</text>
        <dbReference type="Rhea" id="RHEA:12973"/>
        <dbReference type="ChEBI" id="CHEBI:30616"/>
        <dbReference type="ChEBI" id="CHEBI:456215"/>
        <dbReference type="ChEBI" id="CHEBI:456216"/>
        <dbReference type="EC" id="2.7.4.3"/>
    </reaction>
</comment>
<comment type="caution">
    <text evidence="8">The sequence shown here is derived from an EMBL/GenBank/DDBJ whole genome shotgun (WGS) entry which is preliminary data.</text>
</comment>
<dbReference type="Proteomes" id="UP000886111">
    <property type="component" value="Unassembled WGS sequence"/>
</dbReference>
<dbReference type="NCBIfam" id="NF001381">
    <property type="entry name" value="PRK00279.1-3"/>
    <property type="match status" value="1"/>
</dbReference>
<comment type="similarity">
    <text evidence="5">Belongs to the adenylate kinase family.</text>
</comment>
<dbReference type="GO" id="GO:0005737">
    <property type="term" value="C:cytoplasm"/>
    <property type="evidence" value="ECO:0007669"/>
    <property type="project" value="UniProtKB-SubCell"/>
</dbReference>
<dbReference type="PRINTS" id="PR00094">
    <property type="entry name" value="ADENYLTKNASE"/>
</dbReference>
<evidence type="ECO:0000256" key="5">
    <source>
        <dbReference type="RuleBase" id="RU003330"/>
    </source>
</evidence>
<gene>
    <name evidence="8" type="ORF">ENL21_07920</name>
</gene>
<accession>A0A7V5H4G0</accession>
<dbReference type="InterPro" id="IPR033690">
    <property type="entry name" value="Adenylat_kinase_CS"/>
</dbReference>
<dbReference type="SUPFAM" id="SSF52540">
    <property type="entry name" value="P-loop containing nucleoside triphosphate hydrolases"/>
    <property type="match status" value="1"/>
</dbReference>
<sequence length="198" mass="22634">QKYNIPQISTGDMLREAIRQRTELGKKAEAIIARGELVSDDIMLGLISERISQPDCKNGFILDGFPRTIAQAEGLEKLFKEKKLPQPICIEIVVPENVIIKRLTSRRICEKCGAIFDPVVNPIPPDNKCAKCGGRIVQREDDNEETIHKRLQVYHEQTAPVRDYYRKVDKFYTIDGNRPIEQVLKEIEDILTSVFQQA</sequence>
<keyword evidence="4 5" id="KW-0418">Kinase</keyword>
<evidence type="ECO:0000313" key="8">
    <source>
        <dbReference type="EMBL" id="HHE55694.1"/>
    </source>
</evidence>
<dbReference type="Pfam" id="PF00406">
    <property type="entry name" value="ADK"/>
    <property type="match status" value="1"/>
</dbReference>
<proteinExistence type="inferred from homology"/>
<dbReference type="FunFam" id="3.40.50.300:FF:000106">
    <property type="entry name" value="Adenylate kinase mitochondrial"/>
    <property type="match status" value="1"/>
</dbReference>
<organism evidence="8">
    <name type="scientific">Caldithrix abyssi</name>
    <dbReference type="NCBI Taxonomy" id="187145"/>
    <lineage>
        <taxon>Bacteria</taxon>
        <taxon>Pseudomonadati</taxon>
        <taxon>Calditrichota</taxon>
        <taxon>Calditrichia</taxon>
        <taxon>Calditrichales</taxon>
        <taxon>Calditrichaceae</taxon>
        <taxon>Caldithrix</taxon>
    </lineage>
</organism>
<name>A0A7V5H4G0_CALAY</name>
<dbReference type="HAMAP" id="MF_00235">
    <property type="entry name" value="Adenylate_kinase_Adk"/>
    <property type="match status" value="1"/>
</dbReference>
<protein>
    <recommendedName>
        <fullName evidence="6">Adenylate kinase</fullName>
        <ecNumber evidence="6">2.7.4.3</ecNumber>
    </recommendedName>
</protein>
<evidence type="ECO:0000256" key="1">
    <source>
        <dbReference type="ARBA" id="ARBA00022679"/>
    </source>
</evidence>
<reference evidence="8" key="1">
    <citation type="journal article" date="2020" name="mSystems">
        <title>Genome- and Community-Level Interaction Insights into Carbon Utilization and Element Cycling Functions of Hydrothermarchaeota in Hydrothermal Sediment.</title>
        <authorList>
            <person name="Zhou Z."/>
            <person name="Liu Y."/>
            <person name="Xu W."/>
            <person name="Pan J."/>
            <person name="Luo Z.H."/>
            <person name="Li M."/>
        </authorList>
    </citation>
    <scope>NUCLEOTIDE SEQUENCE [LARGE SCALE GENOMIC DNA]</scope>
    <source>
        <strain evidence="8">HyVt-76</strain>
    </source>
</reference>
<dbReference type="UniPathway" id="UPA00588">
    <property type="reaction ID" value="UER00649"/>
</dbReference>
<dbReference type="CDD" id="cd01428">
    <property type="entry name" value="ADK"/>
    <property type="match status" value="1"/>
</dbReference>
<keyword evidence="3 6" id="KW-0547">Nucleotide-binding</keyword>
<feature type="non-terminal residue" evidence="8">
    <location>
        <position position="1"/>
    </location>
</feature>
<dbReference type="GO" id="GO:0005524">
    <property type="term" value="F:ATP binding"/>
    <property type="evidence" value="ECO:0007669"/>
    <property type="project" value="UniProtKB-KW"/>
</dbReference>
<dbReference type="Pfam" id="PF05191">
    <property type="entry name" value="ADK_lid"/>
    <property type="match status" value="1"/>
</dbReference>
<dbReference type="InterPro" id="IPR027417">
    <property type="entry name" value="P-loop_NTPase"/>
</dbReference>
<dbReference type="InterPro" id="IPR000850">
    <property type="entry name" value="Adenylat/UMP-CMP_kin"/>
</dbReference>
<evidence type="ECO:0000256" key="3">
    <source>
        <dbReference type="ARBA" id="ARBA00022741"/>
    </source>
</evidence>
<dbReference type="PANTHER" id="PTHR23359">
    <property type="entry name" value="NUCLEOTIDE KINASE"/>
    <property type="match status" value="1"/>
</dbReference>
<keyword evidence="1 5" id="KW-0808">Transferase</keyword>
<feature type="domain" description="Adenylate kinase active site lid" evidence="7">
    <location>
        <begin position="106"/>
        <end position="141"/>
    </location>
</feature>
<evidence type="ECO:0000259" key="7">
    <source>
        <dbReference type="Pfam" id="PF05191"/>
    </source>
</evidence>
<keyword evidence="2" id="KW-0545">Nucleotide biosynthesis</keyword>
<evidence type="ECO:0000256" key="6">
    <source>
        <dbReference type="RuleBase" id="RU003331"/>
    </source>
</evidence>